<dbReference type="PROSITE" id="PS00189">
    <property type="entry name" value="LIPOYL"/>
    <property type="match status" value="1"/>
</dbReference>
<dbReference type="InterPro" id="IPR004167">
    <property type="entry name" value="PSBD"/>
</dbReference>
<dbReference type="PROSITE" id="PS51826">
    <property type="entry name" value="PSBD"/>
    <property type="match status" value="1"/>
</dbReference>
<dbReference type="PANTHER" id="PTHR43178:SF2">
    <property type="entry name" value="DIHYDROLIPOYLLYSINE-RESIDUE ACETYLTRANSFERASE COMPONENT OF PYRUVATE DEHYDROGENASE COMPLEX"/>
    <property type="match status" value="1"/>
</dbReference>
<keyword evidence="14" id="KW-1185">Reference proteome</keyword>
<evidence type="ECO:0000256" key="7">
    <source>
        <dbReference type="ARBA" id="ARBA00025211"/>
    </source>
</evidence>
<protein>
    <recommendedName>
        <fullName evidence="9">Dihydrolipoamide acetyltransferase component of pyruvate dehydrogenase complex</fullName>
        <ecNumber evidence="9">2.3.1.-</ecNumber>
    </recommendedName>
</protein>
<dbReference type="InterPro" id="IPR003016">
    <property type="entry name" value="2-oxoA_DH_lipoyl-BS"/>
</dbReference>
<evidence type="ECO:0000256" key="9">
    <source>
        <dbReference type="RuleBase" id="RU003423"/>
    </source>
</evidence>
<dbReference type="InterPro" id="IPR001078">
    <property type="entry name" value="2-oxoacid_DH_actylTfrase"/>
</dbReference>
<dbReference type="InterPro" id="IPR000089">
    <property type="entry name" value="Biotin_lipoyl"/>
</dbReference>
<dbReference type="Pfam" id="PF02817">
    <property type="entry name" value="E3_binding"/>
    <property type="match status" value="1"/>
</dbReference>
<name>A0ABY1ZFI8_9GAMM</name>
<dbReference type="Gene3D" id="4.10.320.10">
    <property type="entry name" value="E3-binding domain"/>
    <property type="match status" value="1"/>
</dbReference>
<proteinExistence type="inferred from homology"/>
<comment type="function">
    <text evidence="7">The pyruvate dehydrogenase complex catalyzes the overall conversion of pyruvate to acetyl-CoA and CO(2). It contains multiple copies of three enzymatic components: pyruvate dehydrogenase (E1), dihydrolipoamide acetyltransferase (E2) and lipoamide dehydrogenase (E3).</text>
</comment>
<feature type="domain" description="Peripheral subunit-binding (PSBD)" evidence="12">
    <location>
        <begin position="142"/>
        <end position="179"/>
    </location>
</feature>
<evidence type="ECO:0000256" key="3">
    <source>
        <dbReference type="ARBA" id="ARBA00011484"/>
    </source>
</evidence>
<dbReference type="Pfam" id="PF00198">
    <property type="entry name" value="2-oxoacid_dh"/>
    <property type="match status" value="1"/>
</dbReference>
<evidence type="ECO:0000256" key="4">
    <source>
        <dbReference type="ARBA" id="ARBA00022679"/>
    </source>
</evidence>
<evidence type="ECO:0000256" key="10">
    <source>
        <dbReference type="SAM" id="MobiDB-lite"/>
    </source>
</evidence>
<dbReference type="InterPro" id="IPR050743">
    <property type="entry name" value="2-oxoacid_DH_E2_comp"/>
</dbReference>
<feature type="compositionally biased region" description="Basic and acidic residues" evidence="10">
    <location>
        <begin position="150"/>
        <end position="160"/>
    </location>
</feature>
<evidence type="ECO:0000256" key="1">
    <source>
        <dbReference type="ARBA" id="ARBA00001938"/>
    </source>
</evidence>
<evidence type="ECO:0000313" key="14">
    <source>
        <dbReference type="Proteomes" id="UP000313645"/>
    </source>
</evidence>
<dbReference type="Gene3D" id="3.30.559.10">
    <property type="entry name" value="Chloramphenicol acetyltransferase-like domain"/>
    <property type="match status" value="1"/>
</dbReference>
<keyword evidence="4 9" id="KW-0808">Transferase</keyword>
<accession>A0ABY1ZFI8</accession>
<dbReference type="Pfam" id="PF00364">
    <property type="entry name" value="Biotin_lipoyl"/>
    <property type="match status" value="1"/>
</dbReference>
<dbReference type="EC" id="2.3.1.-" evidence="9"/>
<comment type="caution">
    <text evidence="13">The sequence shown here is derived from an EMBL/GenBank/DDBJ whole genome shotgun (WGS) entry which is preliminary data.</text>
</comment>
<sequence>MTQEFKFSDPGEGLKEAEVLEVHVSEGDRVQDGDIVLTVETDKANTDVPAPFSGTVRKINASEGDMVEVGDVLLTYDEEGESGDTGEDSKEKVSVSRKDDDAPRSGTDESGRDSDEDDRESQKPQSSESKPQKKGANREPVPAAPSTRRLAHEKGVDLHNIEPSGKKGRVTAEDVEAAASTAESQKRSAKQSTSSPRGGSGLIPAQTEPPPLPDLSQWGGIERAPLRSVRRATARNMALSWGQIPHVYHQDIADITELERFRRSHESAGQVQGGKFTLTVLVMKALAATLKQFPRFNSCLDVDNQEIVYKRYFHMGMAVATDRGLLVPVVRDVDRKNLIELSAESADIARKARNGELTREDMQGASMTVTNPGAMGGSSLTPLINHPQVAILGMGQARLEPVVQGDLDNYDIRPRLRLPLVLGFDHRVNDGADAAQFVTRLIRTLANPESLLLSI</sequence>
<dbReference type="EMBL" id="SJDL01000041">
    <property type="protein sequence ID" value="TBW49384.1"/>
    <property type="molecule type" value="Genomic_DNA"/>
</dbReference>
<evidence type="ECO:0000256" key="5">
    <source>
        <dbReference type="ARBA" id="ARBA00022823"/>
    </source>
</evidence>
<evidence type="ECO:0000313" key="13">
    <source>
        <dbReference type="EMBL" id="TBW49384.1"/>
    </source>
</evidence>
<evidence type="ECO:0000256" key="8">
    <source>
        <dbReference type="ARBA" id="ARBA00048370"/>
    </source>
</evidence>
<dbReference type="InterPro" id="IPR036625">
    <property type="entry name" value="E3-bd_dom_sf"/>
</dbReference>
<dbReference type="PANTHER" id="PTHR43178">
    <property type="entry name" value="DIHYDROLIPOAMIDE ACETYLTRANSFERASE COMPONENT OF PYRUVATE DEHYDROGENASE COMPLEX"/>
    <property type="match status" value="1"/>
</dbReference>
<gene>
    <name evidence="13" type="ORF">EZI54_19870</name>
</gene>
<dbReference type="SUPFAM" id="SSF52777">
    <property type="entry name" value="CoA-dependent acyltransferases"/>
    <property type="match status" value="1"/>
</dbReference>
<feature type="region of interest" description="Disordered" evidence="10">
    <location>
        <begin position="45"/>
        <end position="219"/>
    </location>
</feature>
<evidence type="ECO:0000256" key="2">
    <source>
        <dbReference type="ARBA" id="ARBA00007317"/>
    </source>
</evidence>
<comment type="similarity">
    <text evidence="2 9">Belongs to the 2-oxoacid dehydrogenase family.</text>
</comment>
<comment type="cofactor">
    <cofactor evidence="1 9">
        <name>(R)-lipoate</name>
        <dbReference type="ChEBI" id="CHEBI:83088"/>
    </cofactor>
</comment>
<dbReference type="Proteomes" id="UP000313645">
    <property type="component" value="Unassembled WGS sequence"/>
</dbReference>
<comment type="catalytic activity">
    <reaction evidence="8">
        <text>N(6)-[(R)-dihydrolipoyl]-L-lysyl-[protein] + acetyl-CoA = N(6)-[(R)-S(8)-acetyldihydrolipoyl]-L-lysyl-[protein] + CoA</text>
        <dbReference type="Rhea" id="RHEA:17017"/>
        <dbReference type="Rhea" id="RHEA-COMP:10475"/>
        <dbReference type="Rhea" id="RHEA-COMP:10478"/>
        <dbReference type="ChEBI" id="CHEBI:57287"/>
        <dbReference type="ChEBI" id="CHEBI:57288"/>
        <dbReference type="ChEBI" id="CHEBI:83100"/>
        <dbReference type="ChEBI" id="CHEBI:83111"/>
        <dbReference type="EC" id="2.3.1.12"/>
    </reaction>
</comment>
<feature type="compositionally biased region" description="Acidic residues" evidence="10">
    <location>
        <begin position="76"/>
        <end position="86"/>
    </location>
</feature>
<keyword evidence="6 9" id="KW-0012">Acyltransferase</keyword>
<organism evidence="13 14">
    <name type="scientific">Marinobacter halodurans</name>
    <dbReference type="NCBI Taxonomy" id="2528979"/>
    <lineage>
        <taxon>Bacteria</taxon>
        <taxon>Pseudomonadati</taxon>
        <taxon>Pseudomonadota</taxon>
        <taxon>Gammaproteobacteria</taxon>
        <taxon>Pseudomonadales</taxon>
        <taxon>Marinobacteraceae</taxon>
        <taxon>Marinobacter</taxon>
    </lineage>
</organism>
<dbReference type="InterPro" id="IPR011053">
    <property type="entry name" value="Single_hybrid_motif"/>
</dbReference>
<evidence type="ECO:0000256" key="6">
    <source>
        <dbReference type="ARBA" id="ARBA00023315"/>
    </source>
</evidence>
<feature type="domain" description="Lipoyl-binding" evidence="11">
    <location>
        <begin position="2"/>
        <end position="77"/>
    </location>
</feature>
<evidence type="ECO:0000259" key="11">
    <source>
        <dbReference type="PROSITE" id="PS50968"/>
    </source>
</evidence>
<dbReference type="RefSeq" id="WP_131483626.1">
    <property type="nucleotide sequence ID" value="NZ_SJDL01000041.1"/>
</dbReference>
<evidence type="ECO:0000259" key="12">
    <source>
        <dbReference type="PROSITE" id="PS51826"/>
    </source>
</evidence>
<feature type="compositionally biased region" description="Basic and acidic residues" evidence="10">
    <location>
        <begin position="87"/>
        <end position="113"/>
    </location>
</feature>
<dbReference type="SUPFAM" id="SSF47005">
    <property type="entry name" value="Peripheral subunit-binding domain of 2-oxo acid dehydrogenase complex"/>
    <property type="match status" value="1"/>
</dbReference>
<comment type="subunit">
    <text evidence="3">Forms a 24-polypeptide structural core with octahedral symmetry.</text>
</comment>
<reference evidence="13 14" key="1">
    <citation type="submission" date="2019-02" db="EMBL/GenBank/DDBJ databases">
        <title>Marinobacter halodurans sp. nov., a marine bacterium isolated from sea tidal flat.</title>
        <authorList>
            <person name="Yoo Y."/>
            <person name="Lee D.W."/>
            <person name="Kim B.S."/>
            <person name="Kim J.-J."/>
        </authorList>
    </citation>
    <scope>NUCLEOTIDE SEQUENCE [LARGE SCALE GENOMIC DNA]</scope>
    <source>
        <strain evidence="13 14">YJ-S3-2</strain>
    </source>
</reference>
<dbReference type="CDD" id="cd06849">
    <property type="entry name" value="lipoyl_domain"/>
    <property type="match status" value="1"/>
</dbReference>
<dbReference type="InterPro" id="IPR023213">
    <property type="entry name" value="CAT-like_dom_sf"/>
</dbReference>
<keyword evidence="5 9" id="KW-0450">Lipoyl</keyword>
<dbReference type="Gene3D" id="2.40.50.100">
    <property type="match status" value="1"/>
</dbReference>
<dbReference type="SUPFAM" id="SSF51230">
    <property type="entry name" value="Single hybrid motif"/>
    <property type="match status" value="1"/>
</dbReference>
<dbReference type="PROSITE" id="PS50968">
    <property type="entry name" value="BIOTINYL_LIPOYL"/>
    <property type="match status" value="1"/>
</dbReference>